<accession>A0A9D5HJI0</accession>
<feature type="transmembrane region" description="Helical" evidence="7">
    <location>
        <begin position="85"/>
        <end position="105"/>
    </location>
</feature>
<evidence type="ECO:0000256" key="1">
    <source>
        <dbReference type="ARBA" id="ARBA00004477"/>
    </source>
</evidence>
<dbReference type="InterPro" id="IPR025929">
    <property type="entry name" value="INSIG_fam"/>
</dbReference>
<evidence type="ECO:0008006" key="10">
    <source>
        <dbReference type="Google" id="ProtNLM"/>
    </source>
</evidence>
<keyword evidence="5 7" id="KW-1133">Transmembrane helix</keyword>
<evidence type="ECO:0000256" key="7">
    <source>
        <dbReference type="SAM" id="Phobius"/>
    </source>
</evidence>
<keyword evidence="6 7" id="KW-0472">Membrane</keyword>
<dbReference type="EMBL" id="JAGGNH010000003">
    <property type="protein sequence ID" value="KAJ0978678.1"/>
    <property type="molecule type" value="Genomic_DNA"/>
</dbReference>
<dbReference type="PANTHER" id="PTHR36774">
    <property type="entry name" value="INSULIN-INDUCED PROTEIN"/>
    <property type="match status" value="1"/>
</dbReference>
<evidence type="ECO:0000256" key="3">
    <source>
        <dbReference type="ARBA" id="ARBA00022692"/>
    </source>
</evidence>
<evidence type="ECO:0000313" key="9">
    <source>
        <dbReference type="Proteomes" id="UP001085076"/>
    </source>
</evidence>
<sequence>MQSSGVALASHFSSHLHPLHHYKTLCSLRKSGNTKGLKDTWPPISLSLFGSGFFLGPLLDGIHSRVNLQTYQNGSLDIGPLHTNIWVPPMLGAFYCTVGLLQIFLDERSSLESKHSMGNIIGKTITSLITLSLFIELSAEMYKAGVRDDVEAYTLFILAELVWFFLDGTRTGFTLACLVGVACPLLEIPLIKTFHLWHYSNADIQIFGEGLISWTTTCYFVYTPFLINLSRLIKSAVGNADGGDQASE</sequence>
<evidence type="ECO:0000256" key="6">
    <source>
        <dbReference type="ARBA" id="ARBA00023136"/>
    </source>
</evidence>
<evidence type="ECO:0000313" key="8">
    <source>
        <dbReference type="EMBL" id="KAJ0978678.1"/>
    </source>
</evidence>
<feature type="transmembrane region" description="Helical" evidence="7">
    <location>
        <begin position="173"/>
        <end position="191"/>
    </location>
</feature>
<comment type="similarity">
    <text evidence="2">Belongs to the INSIG family.</text>
</comment>
<comment type="caution">
    <text evidence="8">The sequence shown here is derived from an EMBL/GenBank/DDBJ whole genome shotgun (WGS) entry which is preliminary data.</text>
</comment>
<dbReference type="OrthoDB" id="205546at2759"/>
<organism evidence="8 9">
    <name type="scientific">Dioscorea zingiberensis</name>
    <dbReference type="NCBI Taxonomy" id="325984"/>
    <lineage>
        <taxon>Eukaryota</taxon>
        <taxon>Viridiplantae</taxon>
        <taxon>Streptophyta</taxon>
        <taxon>Embryophyta</taxon>
        <taxon>Tracheophyta</taxon>
        <taxon>Spermatophyta</taxon>
        <taxon>Magnoliopsida</taxon>
        <taxon>Liliopsida</taxon>
        <taxon>Dioscoreales</taxon>
        <taxon>Dioscoreaceae</taxon>
        <taxon>Dioscorea</taxon>
    </lineage>
</organism>
<dbReference type="PANTHER" id="PTHR36774:SF1">
    <property type="entry name" value="INSULIN-INDUCED PROTEIN"/>
    <property type="match status" value="1"/>
</dbReference>
<keyword evidence="3 7" id="KW-0812">Transmembrane</keyword>
<name>A0A9D5HJI0_9LILI</name>
<reference evidence="8" key="2">
    <citation type="journal article" date="2022" name="Hortic Res">
        <title>The genome of Dioscorea zingiberensis sheds light on the biosynthesis, origin and evolution of the medicinally important diosgenin saponins.</title>
        <authorList>
            <person name="Li Y."/>
            <person name="Tan C."/>
            <person name="Li Z."/>
            <person name="Guo J."/>
            <person name="Li S."/>
            <person name="Chen X."/>
            <person name="Wang C."/>
            <person name="Dai X."/>
            <person name="Yang H."/>
            <person name="Song W."/>
            <person name="Hou L."/>
            <person name="Xu J."/>
            <person name="Tong Z."/>
            <person name="Xu A."/>
            <person name="Yuan X."/>
            <person name="Wang W."/>
            <person name="Yang Q."/>
            <person name="Chen L."/>
            <person name="Sun Z."/>
            <person name="Wang K."/>
            <person name="Pan B."/>
            <person name="Chen J."/>
            <person name="Bao Y."/>
            <person name="Liu F."/>
            <person name="Qi X."/>
            <person name="Gang D.R."/>
            <person name="Wen J."/>
            <person name="Li J."/>
        </authorList>
    </citation>
    <scope>NUCLEOTIDE SEQUENCE</scope>
    <source>
        <strain evidence="8">Dzin_1.0</strain>
    </source>
</reference>
<keyword evidence="9" id="KW-1185">Reference proteome</keyword>
<gene>
    <name evidence="8" type="ORF">J5N97_014152</name>
</gene>
<dbReference type="Pfam" id="PF07281">
    <property type="entry name" value="INSIG"/>
    <property type="match status" value="1"/>
</dbReference>
<evidence type="ECO:0000256" key="5">
    <source>
        <dbReference type="ARBA" id="ARBA00022989"/>
    </source>
</evidence>
<proteinExistence type="inferred from homology"/>
<evidence type="ECO:0000256" key="2">
    <source>
        <dbReference type="ARBA" id="ARBA00007475"/>
    </source>
</evidence>
<comment type="subcellular location">
    <subcellularLocation>
        <location evidence="1">Endoplasmic reticulum membrane</location>
        <topology evidence="1">Multi-pass membrane protein</topology>
    </subcellularLocation>
</comment>
<feature type="transmembrane region" description="Helical" evidence="7">
    <location>
        <begin position="211"/>
        <end position="229"/>
    </location>
</feature>
<feature type="transmembrane region" description="Helical" evidence="7">
    <location>
        <begin position="117"/>
        <end position="135"/>
    </location>
</feature>
<evidence type="ECO:0000256" key="4">
    <source>
        <dbReference type="ARBA" id="ARBA00022824"/>
    </source>
</evidence>
<dbReference type="AlphaFoldDB" id="A0A9D5HJI0"/>
<protein>
    <recommendedName>
        <fullName evidence="10">Insulin-induced protein</fullName>
    </recommendedName>
</protein>
<dbReference type="Proteomes" id="UP001085076">
    <property type="component" value="Miscellaneous, Linkage group lg03"/>
</dbReference>
<keyword evidence="4" id="KW-0256">Endoplasmic reticulum</keyword>
<reference evidence="8" key="1">
    <citation type="submission" date="2021-03" db="EMBL/GenBank/DDBJ databases">
        <authorList>
            <person name="Li Z."/>
            <person name="Yang C."/>
        </authorList>
    </citation>
    <scope>NUCLEOTIDE SEQUENCE</scope>
    <source>
        <strain evidence="8">Dzin_1.0</strain>
        <tissue evidence="8">Leaf</tissue>
    </source>
</reference>
<dbReference type="GO" id="GO:0005789">
    <property type="term" value="C:endoplasmic reticulum membrane"/>
    <property type="evidence" value="ECO:0007669"/>
    <property type="project" value="UniProtKB-SubCell"/>
</dbReference>